<dbReference type="OrthoDB" id="8910160at2"/>
<keyword evidence="2" id="KW-1185">Reference proteome</keyword>
<reference evidence="1 2" key="1">
    <citation type="submission" date="2018-07" db="EMBL/GenBank/DDBJ databases">
        <title>Leeuwenhoekiella genomics.</title>
        <authorList>
            <person name="Tahon G."/>
            <person name="Willems A."/>
        </authorList>
    </citation>
    <scope>NUCLEOTIDE SEQUENCE [LARGE SCALE GENOMIC DNA]</scope>
    <source>
        <strain evidence="1 2">LMG 29608</strain>
    </source>
</reference>
<evidence type="ECO:0000313" key="1">
    <source>
        <dbReference type="EMBL" id="RXG25672.1"/>
    </source>
</evidence>
<dbReference type="Proteomes" id="UP000289859">
    <property type="component" value="Unassembled WGS sequence"/>
</dbReference>
<dbReference type="AlphaFoldDB" id="A0A4V1KRP9"/>
<dbReference type="NCBIfam" id="NF033831">
    <property type="entry name" value="sce7725_fam"/>
    <property type="match status" value="1"/>
</dbReference>
<evidence type="ECO:0000313" key="2">
    <source>
        <dbReference type="Proteomes" id="UP000289859"/>
    </source>
</evidence>
<sequence length="310" mass="36078">MYYPFLRGKQFEILAVKELSGNVLNKSEKISPIFELVKISPSLKNALPILVKNGINFNLIINPREGSLIGNYTEIIDFISKYLGHYQNYQIAIIIDNKTQLRTIVELLLKSKCTNRISLIHNRSQDNIDRILEYLNSNFEIISHIINVDNIRERYFLNFNKSSIVTLKDSFISQIKNSEYLKVGESEFSEEHLYFEKENLKGFSDFLTIGDKYMKGGFSPYAVAIHISYVYNEKVRVKHFVSDSNTDNTNVAGKYSEALEKLIAWENQYNLNTIAMKQFKEYYREQHYPGLGTIKKLSIMNHLEVIDRLL</sequence>
<organism evidence="1 2">
    <name type="scientific">Leeuwenhoekiella polynyae</name>
    <dbReference type="NCBI Taxonomy" id="1550906"/>
    <lineage>
        <taxon>Bacteria</taxon>
        <taxon>Pseudomonadati</taxon>
        <taxon>Bacteroidota</taxon>
        <taxon>Flavobacteriia</taxon>
        <taxon>Flavobacteriales</taxon>
        <taxon>Flavobacteriaceae</taxon>
        <taxon>Leeuwenhoekiella</taxon>
    </lineage>
</organism>
<accession>A0A4V1KRP9</accession>
<gene>
    <name evidence="1" type="ORF">DSM02_839</name>
</gene>
<proteinExistence type="predicted"/>
<protein>
    <recommendedName>
        <fullName evidence="3">Sce7725 family protein</fullName>
    </recommendedName>
</protein>
<evidence type="ECO:0008006" key="3">
    <source>
        <dbReference type="Google" id="ProtNLM"/>
    </source>
</evidence>
<dbReference type="RefSeq" id="WP_128764479.1">
    <property type="nucleotide sequence ID" value="NZ_JBHUOO010000023.1"/>
</dbReference>
<comment type="caution">
    <text evidence="1">The sequence shown here is derived from an EMBL/GenBank/DDBJ whole genome shotgun (WGS) entry which is preliminary data.</text>
</comment>
<name>A0A4V1KRP9_9FLAO</name>
<dbReference type="EMBL" id="QOVK01000002">
    <property type="protein sequence ID" value="RXG25672.1"/>
    <property type="molecule type" value="Genomic_DNA"/>
</dbReference>
<dbReference type="InterPro" id="IPR047727">
    <property type="entry name" value="Sce7725-like"/>
</dbReference>